<organism evidence="2">
    <name type="scientific">viral metagenome</name>
    <dbReference type="NCBI Taxonomy" id="1070528"/>
    <lineage>
        <taxon>unclassified sequences</taxon>
        <taxon>metagenomes</taxon>
        <taxon>organismal metagenomes</taxon>
    </lineage>
</organism>
<evidence type="ECO:0000313" key="2">
    <source>
        <dbReference type="EMBL" id="QHT02517.1"/>
    </source>
</evidence>
<feature type="compositionally biased region" description="Acidic residues" evidence="1">
    <location>
        <begin position="12"/>
        <end position="55"/>
    </location>
</feature>
<feature type="region of interest" description="Disordered" evidence="1">
    <location>
        <begin position="1"/>
        <end position="63"/>
    </location>
</feature>
<dbReference type="AlphaFoldDB" id="A0A6C0CDY7"/>
<accession>A0A6C0CDY7</accession>
<protein>
    <submittedName>
        <fullName evidence="2">Uncharacterized protein</fullName>
    </submittedName>
</protein>
<sequence>MSEYVEEPVVNEVEEESTDTEEVPVEETPVEETPVEETPVEEAPVEEAPVEEAPVEEPAPVSTQEVVQNVQEMLTTEPAVSSDSASLEERVKVLEERLEGLVQVLKTRGIISNRNYLNINI</sequence>
<name>A0A6C0CDY7_9ZZZZ</name>
<reference evidence="2" key="1">
    <citation type="journal article" date="2020" name="Nature">
        <title>Giant virus diversity and host interactions through global metagenomics.</title>
        <authorList>
            <person name="Schulz F."/>
            <person name="Roux S."/>
            <person name="Paez-Espino D."/>
            <person name="Jungbluth S."/>
            <person name="Walsh D.A."/>
            <person name="Denef V.J."/>
            <person name="McMahon K.D."/>
            <person name="Konstantinidis K.T."/>
            <person name="Eloe-Fadrosh E.A."/>
            <person name="Kyrpides N.C."/>
            <person name="Woyke T."/>
        </authorList>
    </citation>
    <scope>NUCLEOTIDE SEQUENCE</scope>
    <source>
        <strain evidence="2">GVMAG-M-3300020595-32</strain>
    </source>
</reference>
<dbReference type="EMBL" id="MN739395">
    <property type="protein sequence ID" value="QHT02517.1"/>
    <property type="molecule type" value="Genomic_DNA"/>
</dbReference>
<proteinExistence type="predicted"/>
<evidence type="ECO:0000256" key="1">
    <source>
        <dbReference type="SAM" id="MobiDB-lite"/>
    </source>
</evidence>